<sequence>MNLRLDKLQVFDSHCHPQFPQYNQDREEMLARAEDADISMVCVGTNLEMSQKAVELAEKHENIWASVGLHPNDFGELFEGDKISPQKTDAFLHLVNNKKVVAIGEIGLDYYRTPDKEHQKKQKEIFEFFINLAYQNQKPLIIHGRDSQTGSGGKAHGDIIEILNSAKNILYGGVAHSFTGSIDEAKKYLDLGFYLGFNGIITFTGQYDEVIKHTPLENILLETDAPYLTPEPYRGQRNEPAFVIEVAKKIAAIKNGYLKKITEQTTQNCKNLFHI</sequence>
<dbReference type="Pfam" id="PF01026">
    <property type="entry name" value="TatD_DNase"/>
    <property type="match status" value="1"/>
</dbReference>
<dbReference type="SUPFAM" id="SSF51556">
    <property type="entry name" value="Metallo-dependent hydrolases"/>
    <property type="match status" value="1"/>
</dbReference>
<dbReference type="GO" id="GO:0016788">
    <property type="term" value="F:hydrolase activity, acting on ester bonds"/>
    <property type="evidence" value="ECO:0007669"/>
    <property type="project" value="InterPro"/>
</dbReference>
<dbReference type="CDD" id="cd01310">
    <property type="entry name" value="TatD_DNAse"/>
    <property type="match status" value="1"/>
</dbReference>
<accession>A0A0G0VKK8</accession>
<proteinExistence type="predicted"/>
<evidence type="ECO:0000256" key="3">
    <source>
        <dbReference type="PIRSR" id="PIRSR005902-1"/>
    </source>
</evidence>
<dbReference type="Proteomes" id="UP000033903">
    <property type="component" value="Unassembled WGS sequence"/>
</dbReference>
<comment type="caution">
    <text evidence="4">The sequence shown here is derived from an EMBL/GenBank/DDBJ whole genome shotgun (WGS) entry which is preliminary data.</text>
</comment>
<dbReference type="PANTHER" id="PTHR46124">
    <property type="entry name" value="D-AMINOACYL-TRNA DEACYLASE"/>
    <property type="match status" value="1"/>
</dbReference>
<dbReference type="InterPro" id="IPR018228">
    <property type="entry name" value="DNase_TatD-rel_CS"/>
</dbReference>
<feature type="binding site" evidence="3">
    <location>
        <position position="176"/>
    </location>
    <ligand>
        <name>a divalent metal cation</name>
        <dbReference type="ChEBI" id="CHEBI:60240"/>
        <label>2</label>
    </ligand>
</feature>
<dbReference type="InterPro" id="IPR001130">
    <property type="entry name" value="TatD-like"/>
</dbReference>
<feature type="binding site" evidence="3">
    <location>
        <position position="14"/>
    </location>
    <ligand>
        <name>a divalent metal cation</name>
        <dbReference type="ChEBI" id="CHEBI:60240"/>
        <label>1</label>
    </ligand>
</feature>
<dbReference type="PATRIC" id="fig|1619023.3.peg.143"/>
<name>A0A0G0VKK8_9BACT</name>
<dbReference type="InterPro" id="IPR032466">
    <property type="entry name" value="Metal_Hydrolase"/>
</dbReference>
<dbReference type="AlphaFoldDB" id="A0A0G0VKK8"/>
<feature type="binding site" evidence="3">
    <location>
        <position position="16"/>
    </location>
    <ligand>
        <name>a divalent metal cation</name>
        <dbReference type="ChEBI" id="CHEBI:60240"/>
        <label>1</label>
    </ligand>
</feature>
<dbReference type="NCBIfam" id="TIGR00010">
    <property type="entry name" value="YchF/TatD family DNA exonuclease"/>
    <property type="match status" value="1"/>
</dbReference>
<feature type="binding site" evidence="3">
    <location>
        <position position="224"/>
    </location>
    <ligand>
        <name>a divalent metal cation</name>
        <dbReference type="ChEBI" id="CHEBI:60240"/>
        <label>1</label>
    </ligand>
</feature>
<dbReference type="InterPro" id="IPR015991">
    <property type="entry name" value="TatD/YcfH-like"/>
</dbReference>
<dbReference type="GO" id="GO:0004536">
    <property type="term" value="F:DNA nuclease activity"/>
    <property type="evidence" value="ECO:0007669"/>
    <property type="project" value="InterPro"/>
</dbReference>
<reference evidence="4 5" key="1">
    <citation type="journal article" date="2015" name="Nature">
        <title>rRNA introns, odd ribosomes, and small enigmatic genomes across a large radiation of phyla.</title>
        <authorList>
            <person name="Brown C.T."/>
            <person name="Hug L.A."/>
            <person name="Thomas B.C."/>
            <person name="Sharon I."/>
            <person name="Castelle C.J."/>
            <person name="Singh A."/>
            <person name="Wilkins M.J."/>
            <person name="Williams K.H."/>
            <person name="Banfield J.F."/>
        </authorList>
    </citation>
    <scope>NUCLEOTIDE SEQUENCE [LARGE SCALE GENOMIC DNA]</scope>
</reference>
<evidence type="ECO:0000256" key="2">
    <source>
        <dbReference type="ARBA" id="ARBA00022801"/>
    </source>
</evidence>
<dbReference type="PROSITE" id="PS01091">
    <property type="entry name" value="TATD_3"/>
    <property type="match status" value="1"/>
</dbReference>
<keyword evidence="2" id="KW-0378">Hydrolase</keyword>
<keyword evidence="1 3" id="KW-0479">Metal-binding</keyword>
<evidence type="ECO:0000256" key="1">
    <source>
        <dbReference type="ARBA" id="ARBA00022723"/>
    </source>
</evidence>
<organism evidence="4 5">
    <name type="scientific">Candidatus Yanofskybacteria bacterium GW2011_GWA2_41_22</name>
    <dbReference type="NCBI Taxonomy" id="1619023"/>
    <lineage>
        <taxon>Bacteria</taxon>
        <taxon>Candidatus Yanofskyibacteriota</taxon>
    </lineage>
</organism>
<dbReference type="EMBL" id="LCBA01000005">
    <property type="protein sequence ID" value="KKS01394.1"/>
    <property type="molecule type" value="Genomic_DNA"/>
</dbReference>
<dbReference type="FunFam" id="3.20.20.140:FF:000005">
    <property type="entry name" value="TatD family hydrolase"/>
    <property type="match status" value="1"/>
</dbReference>
<feature type="binding site" evidence="3">
    <location>
        <position position="105"/>
    </location>
    <ligand>
        <name>a divalent metal cation</name>
        <dbReference type="ChEBI" id="CHEBI:60240"/>
        <label>1</label>
    </ligand>
</feature>
<protein>
    <submittedName>
        <fullName evidence="4">Deoxyribonuclease, TatD family</fullName>
    </submittedName>
</protein>
<evidence type="ECO:0000313" key="4">
    <source>
        <dbReference type="EMBL" id="KKS01394.1"/>
    </source>
</evidence>
<feature type="binding site" evidence="3">
    <location>
        <position position="143"/>
    </location>
    <ligand>
        <name>a divalent metal cation</name>
        <dbReference type="ChEBI" id="CHEBI:60240"/>
        <label>2</label>
    </ligand>
</feature>
<dbReference type="PANTHER" id="PTHR46124:SF2">
    <property type="entry name" value="D-AMINOACYL-TRNA DEACYLASE"/>
    <property type="match status" value="1"/>
</dbReference>
<gene>
    <name evidence="4" type="ORF">UU54_C0005G0002</name>
</gene>
<dbReference type="Gene3D" id="3.20.20.140">
    <property type="entry name" value="Metal-dependent hydrolases"/>
    <property type="match status" value="1"/>
</dbReference>
<dbReference type="GO" id="GO:0046872">
    <property type="term" value="F:metal ion binding"/>
    <property type="evidence" value="ECO:0007669"/>
    <property type="project" value="UniProtKB-KW"/>
</dbReference>
<dbReference type="PIRSF" id="PIRSF005902">
    <property type="entry name" value="DNase_TatD"/>
    <property type="match status" value="1"/>
</dbReference>
<evidence type="ECO:0000313" key="5">
    <source>
        <dbReference type="Proteomes" id="UP000033903"/>
    </source>
</evidence>